<comment type="caution">
    <text evidence="1">The sequence shown here is derived from an EMBL/GenBank/DDBJ whole genome shotgun (WGS) entry which is preliminary data.</text>
</comment>
<feature type="non-terminal residue" evidence="1">
    <location>
        <position position="1"/>
    </location>
</feature>
<organism evidence="1 2">
    <name type="scientific">Schizothecium vesticola</name>
    <dbReference type="NCBI Taxonomy" id="314040"/>
    <lineage>
        <taxon>Eukaryota</taxon>
        <taxon>Fungi</taxon>
        <taxon>Dikarya</taxon>
        <taxon>Ascomycota</taxon>
        <taxon>Pezizomycotina</taxon>
        <taxon>Sordariomycetes</taxon>
        <taxon>Sordariomycetidae</taxon>
        <taxon>Sordariales</taxon>
        <taxon>Schizotheciaceae</taxon>
        <taxon>Schizothecium</taxon>
    </lineage>
</organism>
<proteinExistence type="predicted"/>
<dbReference type="InterPro" id="IPR025363">
    <property type="entry name" value="DUF4267"/>
</dbReference>
<sequence>LSPRHIPALFIASTRTVGGLWPTLGNTSAAILEFGLPSHIAHSPEARTASVAGAGRTTVIGVLMHVLYVQGN</sequence>
<dbReference type="Pfam" id="PF14087">
    <property type="entry name" value="DUF4267"/>
    <property type="match status" value="1"/>
</dbReference>
<reference evidence="1" key="1">
    <citation type="submission" date="2023-06" db="EMBL/GenBank/DDBJ databases">
        <title>Genome-scale phylogeny and comparative genomics of the fungal order Sordariales.</title>
        <authorList>
            <consortium name="Lawrence Berkeley National Laboratory"/>
            <person name="Hensen N."/>
            <person name="Bonometti L."/>
            <person name="Westerberg I."/>
            <person name="Brannstrom I.O."/>
            <person name="Guillou S."/>
            <person name="Cros-Aarteil S."/>
            <person name="Calhoun S."/>
            <person name="Haridas S."/>
            <person name="Kuo A."/>
            <person name="Mondo S."/>
            <person name="Pangilinan J."/>
            <person name="Riley R."/>
            <person name="LaButti K."/>
            <person name="Andreopoulos B."/>
            <person name="Lipzen A."/>
            <person name="Chen C."/>
            <person name="Yanf M."/>
            <person name="Daum C."/>
            <person name="Ng V."/>
            <person name="Clum A."/>
            <person name="Steindorff A."/>
            <person name="Ohm R."/>
            <person name="Martin F."/>
            <person name="Silar P."/>
            <person name="Natvig D."/>
            <person name="Lalanne C."/>
            <person name="Gautier V."/>
            <person name="Ament-velasquez S.L."/>
            <person name="Kruys A."/>
            <person name="Hutchinson M.I."/>
            <person name="Powell A.J."/>
            <person name="Barry K."/>
            <person name="Miller A.N."/>
            <person name="Grigoriev I.V."/>
            <person name="Debuchy R."/>
            <person name="Gladieux P."/>
            <person name="Thoren M.H."/>
            <person name="Johannesson H."/>
        </authorList>
    </citation>
    <scope>NUCLEOTIDE SEQUENCE</scope>
    <source>
        <strain evidence="1">SMH3187-1</strain>
    </source>
</reference>
<gene>
    <name evidence="1" type="ORF">B0T18DRAFT_330495</name>
</gene>
<evidence type="ECO:0000313" key="1">
    <source>
        <dbReference type="EMBL" id="KAK0743045.1"/>
    </source>
</evidence>
<name>A0AA40EPD5_9PEZI</name>
<dbReference type="Proteomes" id="UP001172155">
    <property type="component" value="Unassembled WGS sequence"/>
</dbReference>
<protein>
    <submittedName>
        <fullName evidence="1">Uncharacterized protein</fullName>
    </submittedName>
</protein>
<keyword evidence="2" id="KW-1185">Reference proteome</keyword>
<evidence type="ECO:0000313" key="2">
    <source>
        <dbReference type="Proteomes" id="UP001172155"/>
    </source>
</evidence>
<accession>A0AA40EPD5</accession>
<dbReference type="EMBL" id="JAUKUD010000005">
    <property type="protein sequence ID" value="KAK0743045.1"/>
    <property type="molecule type" value="Genomic_DNA"/>
</dbReference>
<dbReference type="AlphaFoldDB" id="A0AA40EPD5"/>